<dbReference type="EMBL" id="JBHTAT010000001">
    <property type="protein sequence ID" value="MFC7254009.1"/>
    <property type="molecule type" value="Genomic_DNA"/>
</dbReference>
<evidence type="ECO:0000256" key="8">
    <source>
        <dbReference type="ARBA" id="ARBA00022989"/>
    </source>
</evidence>
<dbReference type="AlphaFoldDB" id="A0ABD5ZUP8"/>
<keyword evidence="4 12" id="KW-0813">Transport</keyword>
<dbReference type="RefSeq" id="WP_251341595.1">
    <property type="nucleotide sequence ID" value="NZ_JBHTAT010000001.1"/>
</dbReference>
<organism evidence="14 15">
    <name type="scientific">Haloplanus litoreus</name>
    <dbReference type="NCBI Taxonomy" id="767515"/>
    <lineage>
        <taxon>Archaea</taxon>
        <taxon>Methanobacteriati</taxon>
        <taxon>Methanobacteriota</taxon>
        <taxon>Stenosarchaea group</taxon>
        <taxon>Halobacteria</taxon>
        <taxon>Halobacteriales</taxon>
        <taxon>Haloferacaceae</taxon>
        <taxon>Haloplanus</taxon>
    </lineage>
</organism>
<keyword evidence="7 12" id="KW-0653">Protein transport</keyword>
<comment type="subcellular location">
    <subcellularLocation>
        <location evidence="1 12">Cell membrane</location>
        <topology evidence="1 12">Single-pass membrane protein</topology>
    </subcellularLocation>
</comment>
<dbReference type="NCBIfam" id="NF002318">
    <property type="entry name" value="PRK01253.1"/>
    <property type="match status" value="1"/>
</dbReference>
<evidence type="ECO:0000256" key="1">
    <source>
        <dbReference type="ARBA" id="ARBA00004162"/>
    </source>
</evidence>
<comment type="function">
    <text evidence="12">Involved in protein export. The function of the beta subunit is unknown, but it may be involved in stabilization of the trimeric complex.</text>
</comment>
<evidence type="ECO:0000256" key="12">
    <source>
        <dbReference type="HAMAP-Rule" id="MF_00751"/>
    </source>
</evidence>
<evidence type="ECO:0000256" key="4">
    <source>
        <dbReference type="ARBA" id="ARBA00022448"/>
    </source>
</evidence>
<feature type="transmembrane region" description="Helical" evidence="13">
    <location>
        <begin position="35"/>
        <end position="53"/>
    </location>
</feature>
<keyword evidence="5 12" id="KW-1003">Cell membrane</keyword>
<evidence type="ECO:0000256" key="7">
    <source>
        <dbReference type="ARBA" id="ARBA00022927"/>
    </source>
</evidence>
<evidence type="ECO:0000256" key="3">
    <source>
        <dbReference type="ARBA" id="ARBA00014522"/>
    </source>
</evidence>
<comment type="subunit">
    <text evidence="12">Component of the protein translocase complex. Heterotrimer consisting of alpha (SecY), beta (SecG) and gamma (SecE) subunits. Can form oligomers of the heterotrimer.</text>
</comment>
<keyword evidence="9 12" id="KW-0811">Translocation</keyword>
<comment type="caution">
    <text evidence="14">The sequence shown here is derived from an EMBL/GenBank/DDBJ whole genome shotgun (WGS) entry which is preliminary data.</text>
</comment>
<evidence type="ECO:0000313" key="15">
    <source>
        <dbReference type="Proteomes" id="UP001596434"/>
    </source>
</evidence>
<dbReference type="GO" id="GO:0005886">
    <property type="term" value="C:plasma membrane"/>
    <property type="evidence" value="ECO:0007669"/>
    <property type="project" value="UniProtKB-SubCell"/>
</dbReference>
<comment type="similarity">
    <text evidence="2 12">Belongs to the SEC61-beta family.</text>
</comment>
<keyword evidence="8 12" id="KW-1133">Transmembrane helix</keyword>
<protein>
    <recommendedName>
        <fullName evidence="3 12">Preprotein translocase subunit SecG</fullName>
    </recommendedName>
    <alternativeName>
        <fullName evidence="11 12">Protein transport protein Sec61 subunit beta homolog</fullName>
    </alternativeName>
</protein>
<evidence type="ECO:0000256" key="5">
    <source>
        <dbReference type="ARBA" id="ARBA00022475"/>
    </source>
</evidence>
<dbReference type="Pfam" id="PF03911">
    <property type="entry name" value="Sec61_beta"/>
    <property type="match status" value="1"/>
</dbReference>
<evidence type="ECO:0000313" key="14">
    <source>
        <dbReference type="EMBL" id="MFC7254009.1"/>
    </source>
</evidence>
<evidence type="ECO:0000256" key="6">
    <source>
        <dbReference type="ARBA" id="ARBA00022692"/>
    </source>
</evidence>
<sequence length="54" mass="5613">MSGSQGGGGLMSSAGLVRYFDAEDRNAIRIDPKTVVAFGVLFGVLVQVLNVVSL</sequence>
<name>A0ABD5ZUP8_9EURY</name>
<reference evidence="14 15" key="1">
    <citation type="journal article" date="2019" name="Int. J. Syst. Evol. Microbiol.">
        <title>The Global Catalogue of Microorganisms (GCM) 10K type strain sequencing project: providing services to taxonomists for standard genome sequencing and annotation.</title>
        <authorList>
            <consortium name="The Broad Institute Genomics Platform"/>
            <consortium name="The Broad Institute Genome Sequencing Center for Infectious Disease"/>
            <person name="Wu L."/>
            <person name="Ma J."/>
        </authorList>
    </citation>
    <scope>NUCLEOTIDE SEQUENCE [LARGE SCALE GENOMIC DNA]</scope>
    <source>
        <strain evidence="14 15">GX21</strain>
    </source>
</reference>
<keyword evidence="10 12" id="KW-0472">Membrane</keyword>
<evidence type="ECO:0000256" key="9">
    <source>
        <dbReference type="ARBA" id="ARBA00023010"/>
    </source>
</evidence>
<keyword evidence="15" id="KW-1185">Reference proteome</keyword>
<evidence type="ECO:0000256" key="13">
    <source>
        <dbReference type="SAM" id="Phobius"/>
    </source>
</evidence>
<proteinExistence type="inferred from homology"/>
<evidence type="ECO:0000256" key="11">
    <source>
        <dbReference type="ARBA" id="ARBA00031868"/>
    </source>
</evidence>
<accession>A0ABD5ZUP8</accession>
<gene>
    <name evidence="12" type="primary">secG</name>
    <name evidence="14" type="ORF">ACFQKE_01590</name>
</gene>
<keyword evidence="6 12" id="KW-0812">Transmembrane</keyword>
<dbReference type="GO" id="GO:0015031">
    <property type="term" value="P:protein transport"/>
    <property type="evidence" value="ECO:0007669"/>
    <property type="project" value="UniProtKB-UniRule"/>
</dbReference>
<dbReference type="InterPro" id="IPR016482">
    <property type="entry name" value="SecG/Sec61-beta/Sbh"/>
</dbReference>
<dbReference type="GeneID" id="96952303"/>
<dbReference type="InterPro" id="IPR023531">
    <property type="entry name" value="Preprot_translocase_SecG"/>
</dbReference>
<feature type="topological domain" description="Cytoplasmic" evidence="12">
    <location>
        <begin position="1"/>
        <end position="31"/>
    </location>
</feature>
<dbReference type="HAMAP" id="MF_00751">
    <property type="entry name" value="SecG"/>
    <property type="match status" value="1"/>
</dbReference>
<evidence type="ECO:0000256" key="10">
    <source>
        <dbReference type="ARBA" id="ARBA00023136"/>
    </source>
</evidence>
<dbReference type="Proteomes" id="UP001596434">
    <property type="component" value="Unassembled WGS sequence"/>
</dbReference>
<evidence type="ECO:0000256" key="2">
    <source>
        <dbReference type="ARBA" id="ARBA00006103"/>
    </source>
</evidence>